<comment type="caution">
    <text evidence="1">The sequence shown here is derived from an EMBL/GenBank/DDBJ whole genome shotgun (WGS) entry which is preliminary data.</text>
</comment>
<reference evidence="1 2" key="1">
    <citation type="submission" date="2018-10" db="EMBL/GenBank/DDBJ databases">
        <title>Genomic Encyclopedia of Archaeal and Bacterial Type Strains, Phase II (KMG-II): from individual species to whole genera.</title>
        <authorList>
            <person name="Goeker M."/>
        </authorList>
    </citation>
    <scope>NUCLEOTIDE SEQUENCE [LARGE SCALE GENOMIC DNA]</scope>
    <source>
        <strain evidence="1 2">DSM 19624</strain>
    </source>
</reference>
<organism evidence="1 2">
    <name type="scientific">Pedobacter alluvionis</name>
    <dbReference type="NCBI Taxonomy" id="475253"/>
    <lineage>
        <taxon>Bacteria</taxon>
        <taxon>Pseudomonadati</taxon>
        <taxon>Bacteroidota</taxon>
        <taxon>Sphingobacteriia</taxon>
        <taxon>Sphingobacteriales</taxon>
        <taxon>Sphingobacteriaceae</taxon>
        <taxon>Pedobacter</taxon>
    </lineage>
</organism>
<name>A0A497XZQ6_9SPHI</name>
<evidence type="ECO:0000313" key="2">
    <source>
        <dbReference type="Proteomes" id="UP000273898"/>
    </source>
</evidence>
<protein>
    <submittedName>
        <fullName evidence="1">Uncharacterized protein</fullName>
    </submittedName>
</protein>
<evidence type="ECO:0000313" key="1">
    <source>
        <dbReference type="EMBL" id="RLJ74674.1"/>
    </source>
</evidence>
<dbReference type="Proteomes" id="UP000273898">
    <property type="component" value="Unassembled WGS sequence"/>
</dbReference>
<proteinExistence type="predicted"/>
<sequence length="66" mass="8027">MVKFFVFVLMIRRHEIKNVAGHVAFLYNRCVLLDEQALIQDENLKLYQAFVKSFKIHFWIALFFYL</sequence>
<gene>
    <name evidence="1" type="ORF">BCL90_3010</name>
</gene>
<accession>A0A497XZQ6</accession>
<dbReference type="EMBL" id="RCCK01000012">
    <property type="protein sequence ID" value="RLJ74674.1"/>
    <property type="molecule type" value="Genomic_DNA"/>
</dbReference>
<dbReference type="AlphaFoldDB" id="A0A497XZQ6"/>